<evidence type="ECO:0000256" key="1">
    <source>
        <dbReference type="SAM" id="MobiDB-lite"/>
    </source>
</evidence>
<keyword evidence="3" id="KW-1185">Reference proteome</keyword>
<comment type="caution">
    <text evidence="2">The sequence shown here is derived from an EMBL/GenBank/DDBJ whole genome shotgun (WGS) entry which is preliminary data.</text>
</comment>
<organism evidence="2 3">
    <name type="scientific">Prevotella veroralis F0319</name>
    <dbReference type="NCBI Taxonomy" id="649761"/>
    <lineage>
        <taxon>Bacteria</taxon>
        <taxon>Pseudomonadati</taxon>
        <taxon>Bacteroidota</taxon>
        <taxon>Bacteroidia</taxon>
        <taxon>Bacteroidales</taxon>
        <taxon>Prevotellaceae</taxon>
        <taxon>Prevotella</taxon>
    </lineage>
</organism>
<proteinExistence type="predicted"/>
<evidence type="ECO:0000313" key="3">
    <source>
        <dbReference type="Proteomes" id="UP000003327"/>
    </source>
</evidence>
<evidence type="ECO:0000313" key="2">
    <source>
        <dbReference type="EMBL" id="EEX20031.1"/>
    </source>
</evidence>
<name>C9MKH1_9BACT</name>
<sequence>MFAKTQLTKASPSPSEGGDVPNGMTKGSEKADRRGRLSLLVTPLSYANNTIHSPLHSERGRG</sequence>
<gene>
    <name evidence="2" type="ORF">HMPREF0973_00091</name>
</gene>
<accession>C9MKH1</accession>
<dbReference type="STRING" id="649761.HMPREF0973_00091"/>
<reference evidence="2 3" key="1">
    <citation type="submission" date="2009-09" db="EMBL/GenBank/DDBJ databases">
        <authorList>
            <person name="Weinstock G."/>
            <person name="Sodergren E."/>
            <person name="Clifton S."/>
            <person name="Fulton L."/>
            <person name="Fulton B."/>
            <person name="Courtney L."/>
            <person name="Fronick C."/>
            <person name="Harrison M."/>
            <person name="Strong C."/>
            <person name="Farmer C."/>
            <person name="Delahaunty K."/>
            <person name="Markovic C."/>
            <person name="Hall O."/>
            <person name="Minx P."/>
            <person name="Tomlinson C."/>
            <person name="Mitreva M."/>
            <person name="Nelson J."/>
            <person name="Hou S."/>
            <person name="Wollam A."/>
            <person name="Pepin K.H."/>
            <person name="Johnson M."/>
            <person name="Bhonagiri V."/>
            <person name="Nash W.E."/>
            <person name="Warren W."/>
            <person name="Chinwalla A."/>
            <person name="Mardis E.R."/>
            <person name="Wilson R.K."/>
        </authorList>
    </citation>
    <scope>NUCLEOTIDE SEQUENCE [LARGE SCALE GENOMIC DNA]</scope>
    <source>
        <strain evidence="2 3">F0319</strain>
    </source>
</reference>
<protein>
    <submittedName>
        <fullName evidence="2">Uncharacterized protein</fullName>
    </submittedName>
</protein>
<dbReference type="EMBL" id="ACVA01000003">
    <property type="protein sequence ID" value="EEX20031.1"/>
    <property type="molecule type" value="Genomic_DNA"/>
</dbReference>
<dbReference type="Proteomes" id="UP000003327">
    <property type="component" value="Unassembled WGS sequence"/>
</dbReference>
<feature type="compositionally biased region" description="Polar residues" evidence="1">
    <location>
        <begin position="1"/>
        <end position="14"/>
    </location>
</feature>
<dbReference type="AlphaFoldDB" id="C9MKH1"/>
<feature type="region of interest" description="Disordered" evidence="1">
    <location>
        <begin position="1"/>
        <end position="62"/>
    </location>
</feature>
<dbReference type="HOGENOM" id="CLU_2956882_0_0_10"/>